<organism evidence="1 2">
    <name type="scientific">Eumeta variegata</name>
    <name type="common">Bagworm moth</name>
    <name type="synonym">Eumeta japonica</name>
    <dbReference type="NCBI Taxonomy" id="151549"/>
    <lineage>
        <taxon>Eukaryota</taxon>
        <taxon>Metazoa</taxon>
        <taxon>Ecdysozoa</taxon>
        <taxon>Arthropoda</taxon>
        <taxon>Hexapoda</taxon>
        <taxon>Insecta</taxon>
        <taxon>Pterygota</taxon>
        <taxon>Neoptera</taxon>
        <taxon>Endopterygota</taxon>
        <taxon>Lepidoptera</taxon>
        <taxon>Glossata</taxon>
        <taxon>Ditrysia</taxon>
        <taxon>Tineoidea</taxon>
        <taxon>Psychidae</taxon>
        <taxon>Oiketicinae</taxon>
        <taxon>Eumeta</taxon>
    </lineage>
</organism>
<accession>A0A4C1SV90</accession>
<reference evidence="1 2" key="1">
    <citation type="journal article" date="2019" name="Commun. Biol.">
        <title>The bagworm genome reveals a unique fibroin gene that provides high tensile strength.</title>
        <authorList>
            <person name="Kono N."/>
            <person name="Nakamura H."/>
            <person name="Ohtoshi R."/>
            <person name="Tomita M."/>
            <person name="Numata K."/>
            <person name="Arakawa K."/>
        </authorList>
    </citation>
    <scope>NUCLEOTIDE SEQUENCE [LARGE SCALE GENOMIC DNA]</scope>
</reference>
<protein>
    <submittedName>
        <fullName evidence="1">Uncharacterized protein</fullName>
    </submittedName>
</protein>
<dbReference type="AlphaFoldDB" id="A0A4C1SV90"/>
<evidence type="ECO:0000313" key="1">
    <source>
        <dbReference type="EMBL" id="GBP06092.1"/>
    </source>
</evidence>
<evidence type="ECO:0000313" key="2">
    <source>
        <dbReference type="Proteomes" id="UP000299102"/>
    </source>
</evidence>
<sequence>MEKESYGERGLEKAAGDLTEKGFQSMILNRATIASNRKVNEFMNTTNINVIYTTTTEYAERPVESVSHSKAFTVQNVVGRARRTAIHTAAPAAPSAQPKQLGRIPPVQRNMLISTGFVKAITLKDKNCHGDLVHTTLLARSSPNPRRLNAAP</sequence>
<name>A0A4C1SV90_EUMVA</name>
<dbReference type="EMBL" id="BGZK01003989">
    <property type="protein sequence ID" value="GBP06092.1"/>
    <property type="molecule type" value="Genomic_DNA"/>
</dbReference>
<gene>
    <name evidence="1" type="ORF">EVAR_98473_1</name>
</gene>
<comment type="caution">
    <text evidence="1">The sequence shown here is derived from an EMBL/GenBank/DDBJ whole genome shotgun (WGS) entry which is preliminary data.</text>
</comment>
<proteinExistence type="predicted"/>
<dbReference type="Proteomes" id="UP000299102">
    <property type="component" value="Unassembled WGS sequence"/>
</dbReference>
<keyword evidence="2" id="KW-1185">Reference proteome</keyword>